<dbReference type="Proteomes" id="UP000018211">
    <property type="component" value="Unassembled WGS sequence"/>
</dbReference>
<sequence>MRRNKRRIKGIASIEFALGFVGFWLMCMLWVEMSYMSFVSAVTDITISEAARQSKKSEDDYDKIFQSAVNRAGSVWGNVIDKTKLRMSVQYLASVKDLESHTKPCKIPDKENIATCGVQKNSAIAVYRLDYRFSPMLTYFSDTSSLFLREVIVIQEYERDKFKH</sequence>
<name>A0AAV2VZL4_9VIBR</name>
<proteinExistence type="predicted"/>
<dbReference type="EMBL" id="CAOF01000187">
    <property type="protein sequence ID" value="CCO49822.1"/>
    <property type="molecule type" value="Genomic_DNA"/>
</dbReference>
<evidence type="ECO:0000313" key="2">
    <source>
        <dbReference type="EMBL" id="CCO49822.1"/>
    </source>
</evidence>
<reference evidence="2 3" key="1">
    <citation type="journal article" date="2013" name="ISME J.">
        <title>Comparative genomics of pathogenic lineages of Vibrio nigripulchritudo identifies virulence-associated traits.</title>
        <authorList>
            <person name="Goudenege D."/>
            <person name="Labreuche Y."/>
            <person name="Krin E."/>
            <person name="Ansquer D."/>
            <person name="Mangenot S."/>
            <person name="Calteau A."/>
            <person name="Medigue C."/>
            <person name="Mazel D."/>
            <person name="Polz M.F."/>
            <person name="Le Roux F."/>
        </authorList>
    </citation>
    <scope>NUCLEOTIDE SEQUENCE [LARGE SCALE GENOMIC DNA]</scope>
    <source>
        <strain evidence="2 3">SOn1</strain>
    </source>
</reference>
<protein>
    <submittedName>
        <fullName evidence="2">TadE-like protein</fullName>
    </submittedName>
</protein>
<dbReference type="RefSeq" id="WP_022613840.1">
    <property type="nucleotide sequence ID" value="NZ_LK391965.1"/>
</dbReference>
<organism evidence="2 3">
    <name type="scientific">Vibrio nigripulchritudo SOn1</name>
    <dbReference type="NCBI Taxonomy" id="1238450"/>
    <lineage>
        <taxon>Bacteria</taxon>
        <taxon>Pseudomonadati</taxon>
        <taxon>Pseudomonadota</taxon>
        <taxon>Gammaproteobacteria</taxon>
        <taxon>Vibrionales</taxon>
        <taxon>Vibrionaceae</taxon>
        <taxon>Vibrio</taxon>
    </lineage>
</organism>
<accession>A0AAV2VZL4</accession>
<keyword evidence="1" id="KW-1133">Transmembrane helix</keyword>
<dbReference type="AlphaFoldDB" id="A0AAV2VZL4"/>
<gene>
    <name evidence="2" type="ORF">VIBNISOn1_900046</name>
</gene>
<feature type="transmembrane region" description="Helical" evidence="1">
    <location>
        <begin position="12"/>
        <end position="31"/>
    </location>
</feature>
<keyword evidence="1" id="KW-0812">Transmembrane</keyword>
<comment type="caution">
    <text evidence="2">The sequence shown here is derived from an EMBL/GenBank/DDBJ whole genome shotgun (WGS) entry which is preliminary data.</text>
</comment>
<keyword evidence="1" id="KW-0472">Membrane</keyword>
<evidence type="ECO:0000313" key="3">
    <source>
        <dbReference type="Proteomes" id="UP000018211"/>
    </source>
</evidence>
<evidence type="ECO:0000256" key="1">
    <source>
        <dbReference type="SAM" id="Phobius"/>
    </source>
</evidence>